<dbReference type="SUPFAM" id="SSF52335">
    <property type="entry name" value="Methylglyoxal synthase-like"/>
    <property type="match status" value="1"/>
</dbReference>
<evidence type="ECO:0000256" key="9">
    <source>
        <dbReference type="ARBA" id="ARBA00050687"/>
    </source>
</evidence>
<keyword evidence="13" id="KW-1185">Reference proteome</keyword>
<evidence type="ECO:0000256" key="6">
    <source>
        <dbReference type="ARBA" id="ARBA00022801"/>
    </source>
</evidence>
<dbReference type="RefSeq" id="WP_204467934.1">
    <property type="nucleotide sequence ID" value="NZ_JACLYU010000003.1"/>
</dbReference>
<evidence type="ECO:0000259" key="11">
    <source>
        <dbReference type="PROSITE" id="PS51855"/>
    </source>
</evidence>
<dbReference type="EC" id="3.5.4.10" evidence="10"/>
<dbReference type="SMART" id="SM00798">
    <property type="entry name" value="AICARFT_IMPCHas"/>
    <property type="match status" value="1"/>
</dbReference>
<comment type="similarity">
    <text evidence="3 10">Belongs to the PurH family.</text>
</comment>
<evidence type="ECO:0000256" key="4">
    <source>
        <dbReference type="ARBA" id="ARBA00022679"/>
    </source>
</evidence>
<dbReference type="PANTHER" id="PTHR11692:SF0">
    <property type="entry name" value="BIFUNCTIONAL PURINE BIOSYNTHESIS PROTEIN ATIC"/>
    <property type="match status" value="1"/>
</dbReference>
<dbReference type="SUPFAM" id="SSF53927">
    <property type="entry name" value="Cytidine deaminase-like"/>
    <property type="match status" value="1"/>
</dbReference>
<dbReference type="InterPro" id="IPR016193">
    <property type="entry name" value="Cytidine_deaminase-like"/>
</dbReference>
<dbReference type="PANTHER" id="PTHR11692">
    <property type="entry name" value="BIFUNCTIONAL PURINE BIOSYNTHESIS PROTEIN PURH"/>
    <property type="match status" value="1"/>
</dbReference>
<reference evidence="12" key="1">
    <citation type="submission" date="2020-08" db="EMBL/GenBank/DDBJ databases">
        <authorList>
            <person name="Cejkova D."/>
            <person name="Kubasova T."/>
            <person name="Jahodarova E."/>
            <person name="Rychlik I."/>
        </authorList>
    </citation>
    <scope>NUCLEOTIDE SEQUENCE</scope>
    <source>
        <strain evidence="12">An836</strain>
    </source>
</reference>
<evidence type="ECO:0000256" key="2">
    <source>
        <dbReference type="ARBA" id="ARBA00004954"/>
    </source>
</evidence>
<dbReference type="EMBL" id="JACLYU010000003">
    <property type="protein sequence ID" value="MBM6699306.1"/>
    <property type="molecule type" value="Genomic_DNA"/>
</dbReference>
<evidence type="ECO:0000256" key="5">
    <source>
        <dbReference type="ARBA" id="ARBA00022755"/>
    </source>
</evidence>
<dbReference type="FunFam" id="3.40.50.1380:FF:000001">
    <property type="entry name" value="Bifunctional purine biosynthesis protein PurH"/>
    <property type="match status" value="1"/>
</dbReference>
<comment type="pathway">
    <text evidence="1 10">Purine metabolism; IMP biosynthesis via de novo pathway; IMP from 5-formamido-1-(5-phospho-D-ribosyl)imidazole-4-carboxamide: step 1/1.</text>
</comment>
<comment type="domain">
    <text evidence="10">The IMP cyclohydrolase activity resides in the N-terminal region.</text>
</comment>
<keyword evidence="5 10" id="KW-0658">Purine biosynthesis</keyword>
<dbReference type="Proteomes" id="UP000718821">
    <property type="component" value="Unassembled WGS sequence"/>
</dbReference>
<evidence type="ECO:0000256" key="8">
    <source>
        <dbReference type="ARBA" id="ARBA00050488"/>
    </source>
</evidence>
<dbReference type="AlphaFoldDB" id="A0A939B9X8"/>
<comment type="catalytic activity">
    <reaction evidence="8 10">
        <text>(6R)-10-formyltetrahydrofolate + 5-amino-1-(5-phospho-beta-D-ribosyl)imidazole-4-carboxamide = 5-formamido-1-(5-phospho-D-ribosyl)imidazole-4-carboxamide + (6S)-5,6,7,8-tetrahydrofolate</text>
        <dbReference type="Rhea" id="RHEA:22192"/>
        <dbReference type="ChEBI" id="CHEBI:57453"/>
        <dbReference type="ChEBI" id="CHEBI:58467"/>
        <dbReference type="ChEBI" id="CHEBI:58475"/>
        <dbReference type="ChEBI" id="CHEBI:195366"/>
        <dbReference type="EC" id="2.1.2.3"/>
    </reaction>
</comment>
<protein>
    <recommendedName>
        <fullName evidence="10">Bifunctional purine biosynthesis protein PurH</fullName>
    </recommendedName>
    <domain>
        <recommendedName>
            <fullName evidence="10">Phosphoribosylaminoimidazolecarboxamide formyltransferase</fullName>
            <ecNumber evidence="10">2.1.2.3</ecNumber>
        </recommendedName>
        <alternativeName>
            <fullName evidence="10">AICAR transformylase</fullName>
        </alternativeName>
    </domain>
    <domain>
        <recommendedName>
            <fullName evidence="10">IMP cyclohydrolase</fullName>
            <ecNumber evidence="10">3.5.4.10</ecNumber>
        </recommendedName>
        <alternativeName>
            <fullName evidence="10">ATIC</fullName>
        </alternativeName>
        <alternativeName>
            <fullName evidence="10">IMP synthase</fullName>
        </alternativeName>
        <alternativeName>
            <fullName evidence="10">Inosinicase</fullName>
        </alternativeName>
    </domain>
</protein>
<dbReference type="Gene3D" id="3.40.50.1380">
    <property type="entry name" value="Methylglyoxal synthase-like domain"/>
    <property type="match status" value="1"/>
</dbReference>
<comment type="caution">
    <text evidence="12">The sequence shown here is derived from an EMBL/GenBank/DDBJ whole genome shotgun (WGS) entry which is preliminary data.</text>
</comment>
<dbReference type="PIRSF" id="PIRSF000414">
    <property type="entry name" value="AICARFT_IMPCHas"/>
    <property type="match status" value="1"/>
</dbReference>
<comment type="pathway">
    <text evidence="2 10">Purine metabolism; IMP biosynthesis via de novo pathway; 5-formamido-1-(5-phospho-D-ribosyl)imidazole-4-carboxamide from 5-amino-1-(5-phospho-D-ribosyl)imidazole-4-carboxamide (10-formyl THF route): step 1/1.</text>
</comment>
<keyword evidence="7 10" id="KW-0511">Multifunctional enzyme</keyword>
<dbReference type="HAMAP" id="MF_00139">
    <property type="entry name" value="PurH"/>
    <property type="match status" value="1"/>
</dbReference>
<proteinExistence type="inferred from homology"/>
<keyword evidence="4 10" id="KW-0808">Transferase</keyword>
<evidence type="ECO:0000256" key="10">
    <source>
        <dbReference type="HAMAP-Rule" id="MF_00139"/>
    </source>
</evidence>
<dbReference type="InterPro" id="IPR024051">
    <property type="entry name" value="AICAR_Tfase_dup_dom_sf"/>
</dbReference>
<dbReference type="InterPro" id="IPR002695">
    <property type="entry name" value="PurH-like"/>
</dbReference>
<dbReference type="Pfam" id="PF01808">
    <property type="entry name" value="AICARFT_IMPCHas"/>
    <property type="match status" value="1"/>
</dbReference>
<dbReference type="GO" id="GO:0006189">
    <property type="term" value="P:'de novo' IMP biosynthetic process"/>
    <property type="evidence" value="ECO:0007669"/>
    <property type="project" value="UniProtKB-UniRule"/>
</dbReference>
<evidence type="ECO:0000256" key="7">
    <source>
        <dbReference type="ARBA" id="ARBA00023268"/>
    </source>
</evidence>
<dbReference type="GO" id="GO:0005829">
    <property type="term" value="C:cytosol"/>
    <property type="evidence" value="ECO:0007669"/>
    <property type="project" value="TreeGrafter"/>
</dbReference>
<dbReference type="InterPro" id="IPR011607">
    <property type="entry name" value="MGS-like_dom"/>
</dbReference>
<sequence>MTSTNRPIKRALVSVFHKEGIEVLADAFVKAGTEVVSTGSTAKRLAELGVKVTEVSDVTGFPECLDGRVKTLHPYIHAGILADMTNPEHAKQLEGFGIKPFDLVVVNLYPFADTVRSGASEADVIEKIDIGGPSMVRGAAKNHATVAIVTDPADYALVAARVADGTGFSLEERRWLAAKAFAHTAAYDATINEWTARHWPKPASVEASGDAQETGEPVDERKFPATFTRTWDRAHTLRYGENSHQQAALYLDPLDQTGFAHAEQLGGKPMSYNNYVDADAAWRAVWDFAPAIAVAVVKHNNPCGLAIGATAAEAHKKAHACDPVSAYGGVIACNSTVTLEMAESVRPIFTEVIVAPAYEPEALELLKTKKKNLRILKVADPVKRRIQFKQIDGGLLVQDMDVIDAPGDSPDAWKLVSGEPADAATLKDLEFAWRAVRCVKSNAILLAHDQATVGIGMGQVNRVDSCHLAVERANTLADGAERAKGAVAASDAFFPFADGAETLMDAGVKAIVQPGGSIRDEEVIEAAKKAGVTMYLTGTRHFCH</sequence>
<dbReference type="NCBIfam" id="NF002049">
    <property type="entry name" value="PRK00881.1"/>
    <property type="match status" value="1"/>
</dbReference>
<reference evidence="12" key="2">
    <citation type="journal article" date="2021" name="Sci. Rep.">
        <title>The distribution of antibiotic resistance genes in chicken gut microbiota commensals.</title>
        <authorList>
            <person name="Juricova H."/>
            <person name="Matiasovicova J."/>
            <person name="Kubasova T."/>
            <person name="Cejkova D."/>
            <person name="Rychlik I."/>
        </authorList>
    </citation>
    <scope>NUCLEOTIDE SEQUENCE</scope>
    <source>
        <strain evidence="12">An836</strain>
    </source>
</reference>
<dbReference type="PROSITE" id="PS51855">
    <property type="entry name" value="MGS"/>
    <property type="match status" value="1"/>
</dbReference>
<dbReference type="NCBIfam" id="TIGR00355">
    <property type="entry name" value="purH"/>
    <property type="match status" value="1"/>
</dbReference>
<dbReference type="FunFam" id="3.40.140.20:FF:000001">
    <property type="entry name" value="Bifunctional purine biosynthesis protein PurH"/>
    <property type="match status" value="1"/>
</dbReference>
<evidence type="ECO:0000256" key="1">
    <source>
        <dbReference type="ARBA" id="ARBA00004844"/>
    </source>
</evidence>
<dbReference type="GO" id="GO:0003937">
    <property type="term" value="F:IMP cyclohydrolase activity"/>
    <property type="evidence" value="ECO:0007669"/>
    <property type="project" value="UniProtKB-UniRule"/>
</dbReference>
<dbReference type="Gene3D" id="3.40.140.20">
    <property type="match status" value="2"/>
</dbReference>
<organism evidence="12 13">
    <name type="scientific">Bifidobacterium pullorum subsp. saeculare</name>
    <dbReference type="NCBI Taxonomy" id="78257"/>
    <lineage>
        <taxon>Bacteria</taxon>
        <taxon>Bacillati</taxon>
        <taxon>Actinomycetota</taxon>
        <taxon>Actinomycetes</taxon>
        <taxon>Bifidobacteriales</taxon>
        <taxon>Bifidobacteriaceae</taxon>
        <taxon>Bifidobacterium</taxon>
    </lineage>
</organism>
<evidence type="ECO:0000313" key="13">
    <source>
        <dbReference type="Proteomes" id="UP000718821"/>
    </source>
</evidence>
<accession>A0A939B9X8</accession>
<evidence type="ECO:0000256" key="3">
    <source>
        <dbReference type="ARBA" id="ARBA00007667"/>
    </source>
</evidence>
<gene>
    <name evidence="10 12" type="primary">purH</name>
    <name evidence="12" type="ORF">H7U32_02975</name>
</gene>
<dbReference type="CDD" id="cd01421">
    <property type="entry name" value="IMPCH"/>
    <property type="match status" value="1"/>
</dbReference>
<name>A0A939B9X8_9BIFI</name>
<dbReference type="Pfam" id="PF02142">
    <property type="entry name" value="MGS"/>
    <property type="match status" value="1"/>
</dbReference>
<evidence type="ECO:0000313" key="12">
    <source>
        <dbReference type="EMBL" id="MBM6699306.1"/>
    </source>
</evidence>
<dbReference type="GO" id="GO:0004643">
    <property type="term" value="F:phosphoribosylaminoimidazolecarboxamide formyltransferase activity"/>
    <property type="evidence" value="ECO:0007669"/>
    <property type="project" value="UniProtKB-UniRule"/>
</dbReference>
<keyword evidence="6 10" id="KW-0378">Hydrolase</keyword>
<dbReference type="SMART" id="SM00851">
    <property type="entry name" value="MGS"/>
    <property type="match status" value="1"/>
</dbReference>
<dbReference type="InterPro" id="IPR036914">
    <property type="entry name" value="MGS-like_dom_sf"/>
</dbReference>
<comment type="catalytic activity">
    <reaction evidence="9 10">
        <text>IMP + H2O = 5-formamido-1-(5-phospho-D-ribosyl)imidazole-4-carboxamide</text>
        <dbReference type="Rhea" id="RHEA:18445"/>
        <dbReference type="ChEBI" id="CHEBI:15377"/>
        <dbReference type="ChEBI" id="CHEBI:58053"/>
        <dbReference type="ChEBI" id="CHEBI:58467"/>
        <dbReference type="EC" id="3.5.4.10"/>
    </reaction>
</comment>
<feature type="domain" description="MGS-like" evidence="11">
    <location>
        <begin position="1"/>
        <end position="150"/>
    </location>
</feature>
<dbReference type="EC" id="2.1.2.3" evidence="10"/>